<dbReference type="EMBL" id="CP023324">
    <property type="protein sequence ID" value="ATY62425.1"/>
    <property type="molecule type" value="Genomic_DNA"/>
</dbReference>
<protein>
    <submittedName>
        <fullName evidence="1">Cation H+ exchanger</fullName>
    </submittedName>
</protein>
<dbReference type="VEuPathDB" id="FungiDB:CCM_08056"/>
<dbReference type="OrthoDB" id="5427833at2759"/>
<evidence type="ECO:0000313" key="1">
    <source>
        <dbReference type="EMBL" id="ATY62425.1"/>
    </source>
</evidence>
<dbReference type="VEuPathDB" id="FungiDB:A9K55_006973"/>
<dbReference type="AlphaFoldDB" id="A0A2H4SH38"/>
<accession>A0A2H4SH38</accession>
<name>A0A2H4SH38_CORMI</name>
<gene>
    <name evidence="1" type="ORF">A9K55_006973</name>
</gene>
<evidence type="ECO:0000313" key="2">
    <source>
        <dbReference type="Proteomes" id="UP000323067"/>
    </source>
</evidence>
<sequence length="190" mass="21276">MRRAVASVVAVAYWATAAESMVLTLSAVEMIASFAVPLSCIFAYNTPLTGCEITDFTSGQCAKGESGECCMQESAATADVNSFAVTTDAFVEFGSFNHFNISDCYSNFFGNIFRNDDIHGQDINDRPNGYVDDRINPYIDDRVNDYIHNPNHNQLDGASFKLEYRVRYRDGHGVNFYNLKFLARNNHNCR</sequence>
<organism evidence="1 2">
    <name type="scientific">Cordyceps militaris</name>
    <name type="common">Caterpillar fungus</name>
    <name type="synonym">Clavaria militaris</name>
    <dbReference type="NCBI Taxonomy" id="73501"/>
    <lineage>
        <taxon>Eukaryota</taxon>
        <taxon>Fungi</taxon>
        <taxon>Dikarya</taxon>
        <taxon>Ascomycota</taxon>
        <taxon>Pezizomycotina</taxon>
        <taxon>Sordariomycetes</taxon>
        <taxon>Hypocreomycetidae</taxon>
        <taxon>Hypocreales</taxon>
        <taxon>Cordycipitaceae</taxon>
        <taxon>Cordyceps</taxon>
    </lineage>
</organism>
<proteinExistence type="predicted"/>
<dbReference type="Proteomes" id="UP000323067">
    <property type="component" value="Chromosome vii"/>
</dbReference>
<reference evidence="1 2" key="1">
    <citation type="journal article" date="2017" name="BMC Genomics">
        <title>Chromosome level assembly and secondary metabolite potential of the parasitic fungus Cordyceps militaris.</title>
        <authorList>
            <person name="Kramer G.J."/>
            <person name="Nodwell J.R."/>
        </authorList>
    </citation>
    <scope>NUCLEOTIDE SEQUENCE [LARGE SCALE GENOMIC DNA]</scope>
    <source>
        <strain evidence="1 2">ATCC 34164</strain>
    </source>
</reference>